<proteinExistence type="predicted"/>
<evidence type="ECO:0000313" key="3">
    <source>
        <dbReference type="Proteomes" id="UP000324897"/>
    </source>
</evidence>
<name>A0A5J9UMX7_9POAL</name>
<sequence>MFSLSLASLRSGAQVPPLPSRAASVELPPWQQRGSTWIEAGRHPPLPWRAARVPAVRIEAGWHGSRRDNVDRVRSAWIRRLHLHQHASPHQQATVVVNTFGAPQRDAPPVHLSNSYSVRHSNRLRPRAAHA</sequence>
<comment type="caution">
    <text evidence="2">The sequence shown here is derived from an EMBL/GenBank/DDBJ whole genome shotgun (WGS) entry which is preliminary data.</text>
</comment>
<feature type="region of interest" description="Disordered" evidence="1">
    <location>
        <begin position="104"/>
        <end position="131"/>
    </location>
</feature>
<accession>A0A5J9UMX7</accession>
<organism evidence="2 3">
    <name type="scientific">Eragrostis curvula</name>
    <name type="common">weeping love grass</name>
    <dbReference type="NCBI Taxonomy" id="38414"/>
    <lineage>
        <taxon>Eukaryota</taxon>
        <taxon>Viridiplantae</taxon>
        <taxon>Streptophyta</taxon>
        <taxon>Embryophyta</taxon>
        <taxon>Tracheophyta</taxon>
        <taxon>Spermatophyta</taxon>
        <taxon>Magnoliopsida</taxon>
        <taxon>Liliopsida</taxon>
        <taxon>Poales</taxon>
        <taxon>Poaceae</taxon>
        <taxon>PACMAD clade</taxon>
        <taxon>Chloridoideae</taxon>
        <taxon>Eragrostideae</taxon>
        <taxon>Eragrostidinae</taxon>
        <taxon>Eragrostis</taxon>
    </lineage>
</organism>
<keyword evidence="3" id="KW-1185">Reference proteome</keyword>
<evidence type="ECO:0000313" key="2">
    <source>
        <dbReference type="EMBL" id="TVU25179.1"/>
    </source>
</evidence>
<gene>
    <name evidence="2" type="ORF">EJB05_27664</name>
</gene>
<dbReference type="Gramene" id="TVU25179">
    <property type="protein sequence ID" value="TVU25179"/>
    <property type="gene ID" value="EJB05_27664"/>
</dbReference>
<feature type="compositionally biased region" description="Basic residues" evidence="1">
    <location>
        <begin position="120"/>
        <end position="131"/>
    </location>
</feature>
<evidence type="ECO:0000256" key="1">
    <source>
        <dbReference type="SAM" id="MobiDB-lite"/>
    </source>
</evidence>
<reference evidence="2 3" key="1">
    <citation type="journal article" date="2019" name="Sci. Rep.">
        <title>A high-quality genome of Eragrostis curvula grass provides insights into Poaceae evolution and supports new strategies to enhance forage quality.</title>
        <authorList>
            <person name="Carballo J."/>
            <person name="Santos B.A.C.M."/>
            <person name="Zappacosta D."/>
            <person name="Garbus I."/>
            <person name="Selva J.P."/>
            <person name="Gallo C.A."/>
            <person name="Diaz A."/>
            <person name="Albertini E."/>
            <person name="Caccamo M."/>
            <person name="Echenique V."/>
        </authorList>
    </citation>
    <scope>NUCLEOTIDE SEQUENCE [LARGE SCALE GENOMIC DNA]</scope>
    <source>
        <strain evidence="3">cv. Victoria</strain>
        <tissue evidence="2">Leaf</tissue>
    </source>
</reference>
<dbReference type="EMBL" id="RWGY01000013">
    <property type="protein sequence ID" value="TVU25179.1"/>
    <property type="molecule type" value="Genomic_DNA"/>
</dbReference>
<protein>
    <submittedName>
        <fullName evidence="2">Uncharacterized protein</fullName>
    </submittedName>
</protein>
<dbReference type="Proteomes" id="UP000324897">
    <property type="component" value="Chromosome 2"/>
</dbReference>
<dbReference type="AlphaFoldDB" id="A0A5J9UMX7"/>